<protein>
    <recommendedName>
        <fullName evidence="3">AbiEi antitoxin C-terminal domain-containing protein</fullName>
    </recommendedName>
</protein>
<comment type="caution">
    <text evidence="1">The sequence shown here is derived from an EMBL/GenBank/DDBJ whole genome shotgun (WGS) entry which is preliminary data.</text>
</comment>
<gene>
    <name evidence="1" type="ORF">HNS30_10400</name>
</gene>
<dbReference type="EMBL" id="JABFJW010000061">
    <property type="protein sequence ID" value="NOK09441.1"/>
    <property type="molecule type" value="Genomic_DNA"/>
</dbReference>
<proteinExistence type="predicted"/>
<sequence length="291" mass="32826">MAEEQRHVVSIWRALLLLQRATQKVPPEERRWEQAPTSLEATQALLSRLTKMGEFRPLKEVPYVYEARAPYARKGLVSENEVLMEAQPFSALSHATALVFHDLSDDFPQEFHLILPSNNSALLPPGIDQTEWSEKFTSIGHTPRSLFGKPIHWHQLSAGPAEIGTSEYRPNGYPVRVTTPERTLIDAIHHPEWCGGFSKVLQAWVEARDIINLDILVETVEAFGVNILRQRAGFIMDELELHHPTLEDWSRLAKRGGSSRLVGSEPFSSLFSEKWKLSINAPVGLLAEARA</sequence>
<reference evidence="1 2" key="1">
    <citation type="submission" date="2020-05" db="EMBL/GenBank/DDBJ databases">
        <authorList>
            <person name="Whitworth D."/>
        </authorList>
    </citation>
    <scope>NUCLEOTIDE SEQUENCE [LARGE SCALE GENOMIC DNA]</scope>
    <source>
        <strain evidence="1 2">CA046A</strain>
    </source>
</reference>
<accession>A0A7Y4JQP6</accession>
<name>A0A7Y4JQP6_9BACT</name>
<evidence type="ECO:0000313" key="2">
    <source>
        <dbReference type="Proteomes" id="UP000528460"/>
    </source>
</evidence>
<organism evidence="1 2">
    <name type="scientific">Corallococcus exercitus</name>
    <dbReference type="NCBI Taxonomy" id="2316736"/>
    <lineage>
        <taxon>Bacteria</taxon>
        <taxon>Pseudomonadati</taxon>
        <taxon>Myxococcota</taxon>
        <taxon>Myxococcia</taxon>
        <taxon>Myxococcales</taxon>
        <taxon>Cystobacterineae</taxon>
        <taxon>Myxococcaceae</taxon>
        <taxon>Corallococcus</taxon>
    </lineage>
</organism>
<evidence type="ECO:0000313" key="1">
    <source>
        <dbReference type="EMBL" id="NOK09441.1"/>
    </source>
</evidence>
<evidence type="ECO:0008006" key="3">
    <source>
        <dbReference type="Google" id="ProtNLM"/>
    </source>
</evidence>
<dbReference type="AlphaFoldDB" id="A0A7Y4JQP6"/>
<dbReference type="Proteomes" id="UP000528460">
    <property type="component" value="Unassembled WGS sequence"/>
</dbReference>